<keyword evidence="2" id="KW-0479">Metal-binding</keyword>
<dbReference type="Gene3D" id="3.40.50.740">
    <property type="match status" value="2"/>
</dbReference>
<gene>
    <name evidence="6" type="ORF">HYN46_15470</name>
</gene>
<evidence type="ECO:0000256" key="2">
    <source>
        <dbReference type="ARBA" id="ARBA00022723"/>
    </source>
</evidence>
<comment type="similarity">
    <text evidence="1">Belongs to the prokaryotic molybdopterin-containing oxidoreductase family.</text>
</comment>
<dbReference type="AlphaFoldDB" id="A0A345PA04"/>
<dbReference type="EMBL" id="CP031222">
    <property type="protein sequence ID" value="AXI04113.1"/>
    <property type="molecule type" value="Genomic_DNA"/>
</dbReference>
<dbReference type="Pfam" id="PF01568">
    <property type="entry name" value="Molydop_binding"/>
    <property type="match status" value="1"/>
</dbReference>
<dbReference type="InterPro" id="IPR009010">
    <property type="entry name" value="Asp_de-COase-like_dom_sf"/>
</dbReference>
<evidence type="ECO:0000256" key="3">
    <source>
        <dbReference type="ARBA" id="ARBA00023004"/>
    </source>
</evidence>
<dbReference type="GO" id="GO:0046872">
    <property type="term" value="F:metal ion binding"/>
    <property type="evidence" value="ECO:0007669"/>
    <property type="project" value="UniProtKB-KW"/>
</dbReference>
<keyword evidence="7" id="KW-1185">Reference proteome</keyword>
<feature type="domain" description="4Fe-4S Mo/W bis-MGD-type" evidence="5">
    <location>
        <begin position="30"/>
        <end position="86"/>
    </location>
</feature>
<dbReference type="InterPro" id="IPR050612">
    <property type="entry name" value="Prok_Mopterin_Oxidored"/>
</dbReference>
<proteinExistence type="inferred from homology"/>
<dbReference type="Gene3D" id="3.40.228.10">
    <property type="entry name" value="Dimethylsulfoxide Reductase, domain 2"/>
    <property type="match status" value="1"/>
</dbReference>
<dbReference type="Proteomes" id="UP000253940">
    <property type="component" value="Chromosome"/>
</dbReference>
<name>A0A345PA04_9GAMM</name>
<dbReference type="Pfam" id="PF00384">
    <property type="entry name" value="Molybdopterin"/>
    <property type="match status" value="1"/>
</dbReference>
<dbReference type="Gene3D" id="2.40.40.20">
    <property type="match status" value="1"/>
</dbReference>
<dbReference type="OrthoDB" id="9815647at2"/>
<accession>A0A345PA04</accession>
<protein>
    <recommendedName>
        <fullName evidence="5">4Fe-4S Mo/W bis-MGD-type domain-containing protein</fullName>
    </recommendedName>
</protein>
<dbReference type="Pfam" id="PF04879">
    <property type="entry name" value="Molybdop_Fe4S4"/>
    <property type="match status" value="1"/>
</dbReference>
<dbReference type="InterPro" id="IPR006656">
    <property type="entry name" value="Mopterin_OxRdtase"/>
</dbReference>
<evidence type="ECO:0000256" key="1">
    <source>
        <dbReference type="ARBA" id="ARBA00010312"/>
    </source>
</evidence>
<organism evidence="6 7">
    <name type="scientific">Aquirhabdus parva</name>
    <dbReference type="NCBI Taxonomy" id="2283318"/>
    <lineage>
        <taxon>Bacteria</taxon>
        <taxon>Pseudomonadati</taxon>
        <taxon>Pseudomonadota</taxon>
        <taxon>Gammaproteobacteria</taxon>
        <taxon>Moraxellales</taxon>
        <taxon>Moraxellaceae</taxon>
        <taxon>Aquirhabdus</taxon>
    </lineage>
</organism>
<evidence type="ECO:0000313" key="7">
    <source>
        <dbReference type="Proteomes" id="UP000253940"/>
    </source>
</evidence>
<dbReference type="SUPFAM" id="SSF50692">
    <property type="entry name" value="ADC-like"/>
    <property type="match status" value="1"/>
</dbReference>
<evidence type="ECO:0000256" key="4">
    <source>
        <dbReference type="ARBA" id="ARBA00023014"/>
    </source>
</evidence>
<keyword evidence="3" id="KW-0408">Iron</keyword>
<dbReference type="KEGG" id="mbah:HYN46_15470"/>
<dbReference type="InterPro" id="IPR006963">
    <property type="entry name" value="Mopterin_OxRdtase_4Fe-4S_dom"/>
</dbReference>
<dbReference type="GO" id="GO:0016491">
    <property type="term" value="F:oxidoreductase activity"/>
    <property type="evidence" value="ECO:0007669"/>
    <property type="project" value="InterPro"/>
</dbReference>
<dbReference type="PANTHER" id="PTHR43742:SF2">
    <property type="entry name" value="ASSIMILATORY NITRATE REDUCTASE CATALYTIC SUBUNIT"/>
    <property type="match status" value="1"/>
</dbReference>
<dbReference type="PANTHER" id="PTHR43742">
    <property type="entry name" value="TRIMETHYLAMINE-N-OXIDE REDUCTASE"/>
    <property type="match status" value="1"/>
</dbReference>
<reference evidence="6 7" key="1">
    <citation type="submission" date="2018-07" db="EMBL/GenBank/DDBJ databases">
        <title>Genome sequencing of Moraxellaceae gen. HYN0046.</title>
        <authorList>
            <person name="Kim M."/>
            <person name="Yi H."/>
        </authorList>
    </citation>
    <scope>NUCLEOTIDE SEQUENCE [LARGE SCALE GENOMIC DNA]</scope>
    <source>
        <strain evidence="6 7">HYN0046</strain>
    </source>
</reference>
<evidence type="ECO:0000313" key="6">
    <source>
        <dbReference type="EMBL" id="AXI04113.1"/>
    </source>
</evidence>
<dbReference type="SMART" id="SM00926">
    <property type="entry name" value="Molybdop_Fe4S4"/>
    <property type="match status" value="1"/>
</dbReference>
<sequence>MGQLTPKPRKSAMTTSAKVQQGAAHVPPNATDLSSVCILCSHNCGVKLDIEDNIIVKVKADKTNPTTKGYICNKAFAIPNSVHHKQRVEHPLKKMPDGTFAQISWDQAISEIAAKLNHIRHTYAPRAVAVAGIGGQGNHSNVFGALPLLYAIGSGSFFNALGQEKIQHPLVDGRLFKAGHDHYLAGDEHKADFVLYLGTNPLISNRGVNATDTIKEIVKDPNRQIAVVDPRLTETARRSDFHLCIKPAQDVYLMLAINAIIVQEELYDRDFIAKKVKGFEQVAAMLKKVDREDMARRTELAIEDIEAVARAFAAAPTAAICYDLGVDHGINTTLNSYLIRMLSLITGNTGVRGGNVFVQQFGPKFPILPRLQKPLESDIIASALIAPMMQFSPNLIPEEILSSHPHRIRALIVDGANPLVSYVDTKRFREAFAQLDLLVVIEPNMTETAQAADYVLPTPAGYEKWEMAVFPKDVIYAQVRPPVVSGSPDALPEIEIYHRLALAMGIVKPASKLIYRLAAKATNPLYAPAYLAAIGALSFKGKLSKEGVLATVGRLFFTLYETLGPQLKNPLMAYVWLLSMGYALTRRKQFDLQFPEFKSIKNPFAIGQKVFDLINEHPEGVVLGLMDEARNFEDFCHYFDKKARLYQADFIADLEVLMGQEDAVTDYPFVLDAGMRTGWTANTIVRDPSWRKGRDIHYAMLIHPEDAELVGVASGDMVKLTTKRGEVTVPVKVDTSTRKGHLHLPNIFDMQYPDPVTGKPTRTGVTLNELSDVNDRDKYTAIPALKYVRCQLTAVAKVAVDAMPAEEEAVV</sequence>
<dbReference type="SUPFAM" id="SSF53706">
    <property type="entry name" value="Formate dehydrogenase/DMSO reductase, domains 1-3"/>
    <property type="match status" value="1"/>
</dbReference>
<dbReference type="GO" id="GO:0043546">
    <property type="term" value="F:molybdopterin cofactor binding"/>
    <property type="evidence" value="ECO:0007669"/>
    <property type="project" value="InterPro"/>
</dbReference>
<dbReference type="InterPro" id="IPR006657">
    <property type="entry name" value="MoPterin_dinucl-bd_dom"/>
</dbReference>
<dbReference type="PROSITE" id="PS51669">
    <property type="entry name" value="4FE4S_MOW_BIS_MGD"/>
    <property type="match status" value="1"/>
</dbReference>
<dbReference type="GO" id="GO:0051536">
    <property type="term" value="F:iron-sulfur cluster binding"/>
    <property type="evidence" value="ECO:0007669"/>
    <property type="project" value="UniProtKB-KW"/>
</dbReference>
<evidence type="ECO:0000259" key="5">
    <source>
        <dbReference type="PROSITE" id="PS51669"/>
    </source>
</evidence>
<dbReference type="Gene3D" id="2.20.25.90">
    <property type="entry name" value="ADC-like domains"/>
    <property type="match status" value="1"/>
</dbReference>
<keyword evidence="4" id="KW-0411">Iron-sulfur</keyword>